<dbReference type="Proteomes" id="UP000279994">
    <property type="component" value="Unassembled WGS sequence"/>
</dbReference>
<sequence length="208" mass="22694">MPELAPRRRRASLRGRQADHRRRRLHLRHLRPRAPRGAGHAHRPVVVHLDARPLPGAAVTGRRIRDERGSIAPAIPIIGLVLLLLGGLGIDGSRQLNARGEAVAYAEEAARAGAQAINIDASDLQLDDALVQVRVRTYCDRVQQLGQAECHFVRIEPVSKDDPRMLVVVTEASLSIKPSLLGIVHPGNLPAKATARARPYEGVTKAEK</sequence>
<accession>A0A3N0GRE5</accession>
<feature type="compositionally biased region" description="Basic residues" evidence="1">
    <location>
        <begin position="7"/>
        <end position="22"/>
    </location>
</feature>
<evidence type="ECO:0000313" key="4">
    <source>
        <dbReference type="EMBL" id="RNM14969.1"/>
    </source>
</evidence>
<dbReference type="InterPro" id="IPR028087">
    <property type="entry name" value="Tad_N"/>
</dbReference>
<dbReference type="Pfam" id="PF13400">
    <property type="entry name" value="Tad"/>
    <property type="match status" value="1"/>
</dbReference>
<keyword evidence="2" id="KW-0472">Membrane</keyword>
<evidence type="ECO:0000256" key="2">
    <source>
        <dbReference type="SAM" id="Phobius"/>
    </source>
</evidence>
<feature type="domain" description="Putative Flp pilus-assembly TadG-like N-terminal" evidence="3">
    <location>
        <begin position="69"/>
        <end position="116"/>
    </location>
</feature>
<keyword evidence="5" id="KW-1185">Reference proteome</keyword>
<keyword evidence="2" id="KW-0812">Transmembrane</keyword>
<comment type="caution">
    <text evidence="4">The sequence shown here is derived from an EMBL/GenBank/DDBJ whole genome shotgun (WGS) entry which is preliminary data.</text>
</comment>
<keyword evidence="2" id="KW-1133">Transmembrane helix</keyword>
<protein>
    <recommendedName>
        <fullName evidence="3">Putative Flp pilus-assembly TadG-like N-terminal domain-containing protein</fullName>
    </recommendedName>
</protein>
<gene>
    <name evidence="4" type="ORF">EFL26_09645</name>
</gene>
<feature type="region of interest" description="Disordered" evidence="1">
    <location>
        <begin position="1"/>
        <end position="22"/>
    </location>
</feature>
<evidence type="ECO:0000256" key="1">
    <source>
        <dbReference type="SAM" id="MobiDB-lite"/>
    </source>
</evidence>
<name>A0A3N0GRE5_9ACTN</name>
<dbReference type="EMBL" id="RJSF01000036">
    <property type="protein sequence ID" value="RNM14969.1"/>
    <property type="molecule type" value="Genomic_DNA"/>
</dbReference>
<reference evidence="4 5" key="1">
    <citation type="submission" date="2018-11" db="EMBL/GenBank/DDBJ databases">
        <authorList>
            <person name="Li F."/>
        </authorList>
    </citation>
    <scope>NUCLEOTIDE SEQUENCE [LARGE SCALE GENOMIC DNA]</scope>
    <source>
        <strain evidence="4 5">Gsoil 818</strain>
    </source>
</reference>
<evidence type="ECO:0000313" key="5">
    <source>
        <dbReference type="Proteomes" id="UP000279994"/>
    </source>
</evidence>
<dbReference type="OrthoDB" id="4868206at2"/>
<dbReference type="AlphaFoldDB" id="A0A3N0GRE5"/>
<feature type="transmembrane region" description="Helical" evidence="2">
    <location>
        <begin position="71"/>
        <end position="90"/>
    </location>
</feature>
<evidence type="ECO:0000259" key="3">
    <source>
        <dbReference type="Pfam" id="PF13400"/>
    </source>
</evidence>
<organism evidence="4 5">
    <name type="scientific">Nocardioides pocheonensis</name>
    <dbReference type="NCBI Taxonomy" id="661485"/>
    <lineage>
        <taxon>Bacteria</taxon>
        <taxon>Bacillati</taxon>
        <taxon>Actinomycetota</taxon>
        <taxon>Actinomycetes</taxon>
        <taxon>Propionibacteriales</taxon>
        <taxon>Nocardioidaceae</taxon>
        <taxon>Nocardioides</taxon>
    </lineage>
</organism>
<proteinExistence type="predicted"/>